<keyword evidence="20" id="KW-1185">Reference proteome</keyword>
<evidence type="ECO:0000256" key="16">
    <source>
        <dbReference type="SAM" id="MobiDB-lite"/>
    </source>
</evidence>
<dbReference type="FunFam" id="2.10.110.30:FF:000001">
    <property type="entry name" value="E3 ubiquitin-protein ligase UBR2 isoform 1"/>
    <property type="match status" value="1"/>
</dbReference>
<evidence type="ECO:0000256" key="2">
    <source>
        <dbReference type="ARBA" id="ARBA00012483"/>
    </source>
</evidence>
<evidence type="ECO:0000256" key="9">
    <source>
        <dbReference type="ARBA" id="ARBA00022801"/>
    </source>
</evidence>
<keyword evidence="6" id="KW-0547">Nucleotide-binding</keyword>
<feature type="domain" description="UBR-type" evidence="17">
    <location>
        <begin position="8"/>
        <end position="79"/>
    </location>
</feature>
<organism evidence="19 20">
    <name type="scientific">Coilia grayii</name>
    <name type="common">Gray's grenadier anchovy</name>
    <dbReference type="NCBI Taxonomy" id="363190"/>
    <lineage>
        <taxon>Eukaryota</taxon>
        <taxon>Metazoa</taxon>
        <taxon>Chordata</taxon>
        <taxon>Craniata</taxon>
        <taxon>Vertebrata</taxon>
        <taxon>Euteleostomi</taxon>
        <taxon>Actinopterygii</taxon>
        <taxon>Neopterygii</taxon>
        <taxon>Teleostei</taxon>
        <taxon>Clupei</taxon>
        <taxon>Clupeiformes</taxon>
        <taxon>Clupeoidei</taxon>
        <taxon>Engraulidae</taxon>
        <taxon>Coilinae</taxon>
        <taxon>Coilia</taxon>
    </lineage>
</organism>
<evidence type="ECO:0000256" key="1">
    <source>
        <dbReference type="ARBA" id="ARBA00000900"/>
    </source>
</evidence>
<proteinExistence type="inferred from homology"/>
<keyword evidence="10" id="KW-0862">Zinc</keyword>
<comment type="catalytic activity">
    <reaction evidence="1">
        <text>S-ubiquitinyl-[E2 ubiquitin-conjugating enzyme]-L-cysteine + [acceptor protein]-L-lysine = [E2 ubiquitin-conjugating enzyme]-L-cysteine + N(6)-ubiquitinyl-[acceptor protein]-L-lysine.</text>
        <dbReference type="EC" id="2.3.2.27"/>
    </reaction>
</comment>
<keyword evidence="12" id="KW-0342">GTP-binding</keyword>
<evidence type="ECO:0000313" key="19">
    <source>
        <dbReference type="EMBL" id="KAL2098615.1"/>
    </source>
</evidence>
<evidence type="ECO:0000256" key="15">
    <source>
        <dbReference type="PROSITE-ProRule" id="PRU01052"/>
    </source>
</evidence>
<dbReference type="FunFam" id="3.40.50.300:FF:002830">
    <property type="entry name" value="Guanylate-binding protein 2"/>
    <property type="match status" value="1"/>
</dbReference>
<evidence type="ECO:0000256" key="14">
    <source>
        <dbReference type="PROSITE-ProRule" id="PRU00508"/>
    </source>
</evidence>
<dbReference type="PANTHER" id="PTHR10751">
    <property type="entry name" value="GUANYLATE BINDING PROTEIN"/>
    <property type="match status" value="1"/>
</dbReference>
<evidence type="ECO:0000256" key="8">
    <source>
        <dbReference type="ARBA" id="ARBA00022786"/>
    </source>
</evidence>
<keyword evidence="5" id="KW-0479">Metal-binding</keyword>
<evidence type="ECO:0000256" key="12">
    <source>
        <dbReference type="ARBA" id="ARBA00023134"/>
    </source>
</evidence>
<dbReference type="InterPro" id="IPR037684">
    <property type="entry name" value="GBP_C"/>
</dbReference>
<dbReference type="InterPro" id="IPR015894">
    <property type="entry name" value="Guanylate-bd_N"/>
</dbReference>
<feature type="region of interest" description="Disordered" evidence="16">
    <location>
        <begin position="622"/>
        <end position="644"/>
    </location>
</feature>
<sequence length="725" mass="82947">MSWQRQTPRCGRVSRSGETIYSCRDCVLDPTCVMCQDCFQYSIHSRHNFKKRVSNGGTACNCGEVDVWRSAPYCSQHAPTASDLGEPTRASRWEKEWHEVPLPRQPEASVTGGSVTMNEPICLIDKGRDGRMSVQQRALQILEQIQQPVVVVAVVGLYRTGKSYLMNRLAGRQSGFALGSTIESKTKGIWMWCVPHPFKDGHTLVLLDTEGLGDVEKGDDKHDTWIFCLAVLLSSTLVYNSLGIIDNIALEKLQFVTELTEHIRVKSSDHSRNTELMRVFPSFVWTVRDFTLELELNGKPISSDEYLENSLKLKSGSTPEVERHNKVRRSLKEFFAVRRCFVMDRPASAAKMKRMEQLTDADLEPSFVQQAQQFCSYIHQQAQVKTMRGGRGLTGRMLASLAETYVEAIRSGKVPCLESAVEALAKIQNGRAVAEALEFYWAKMTRKVQFPTETQEALSCVHTSAEKQAISIFIKASFNDQDYKHQQQLKASIEEKYGALCKRNVKESRKVCWSVIRRVFASLEHGLSNGSYMRPGGYRKFRSALDQGAQLYRSAKRKGVMSEEVLTEYLEEKHVVGQSIRAADQNLTDAQKKMEEENIRRQEAEQQQRLLQQRTRMQEQALRDLEESNQENIRQLNRKMEEERRRNQEELQRVLSAKLQEQKELLERGFDRRAEDLEEEIEKLKRDKREAEKPKPEPSCWSEVKAGLKQAGKAVGKKVASWFGW</sequence>
<evidence type="ECO:0000256" key="5">
    <source>
        <dbReference type="ARBA" id="ARBA00022723"/>
    </source>
</evidence>
<dbReference type="EMBL" id="JBHFQA010000005">
    <property type="protein sequence ID" value="KAL2098615.1"/>
    <property type="molecule type" value="Genomic_DNA"/>
</dbReference>
<dbReference type="SUPFAM" id="SSF52540">
    <property type="entry name" value="P-loop containing nucleoside triphosphate hydrolases"/>
    <property type="match status" value="1"/>
</dbReference>
<dbReference type="GO" id="GO:0008270">
    <property type="term" value="F:zinc ion binding"/>
    <property type="evidence" value="ECO:0007669"/>
    <property type="project" value="UniProtKB-KW"/>
</dbReference>
<gene>
    <name evidence="19" type="ORF">ACEWY4_005095</name>
</gene>
<evidence type="ECO:0000259" key="17">
    <source>
        <dbReference type="PROSITE" id="PS51157"/>
    </source>
</evidence>
<evidence type="ECO:0000256" key="6">
    <source>
        <dbReference type="ARBA" id="ARBA00022741"/>
    </source>
</evidence>
<comment type="similarity">
    <text evidence="13">Belongs to the E3 ubiquitin-protein ligase UBR1-like family.</text>
</comment>
<dbReference type="FunFam" id="1.20.1000.10:FF:000001">
    <property type="entry name" value="Guanylate binding protein 1"/>
    <property type="match status" value="1"/>
</dbReference>
<dbReference type="CDD" id="cd16269">
    <property type="entry name" value="GBP_C"/>
    <property type="match status" value="1"/>
</dbReference>
<dbReference type="GO" id="GO:0061630">
    <property type="term" value="F:ubiquitin protein ligase activity"/>
    <property type="evidence" value="ECO:0007669"/>
    <property type="project" value="UniProtKB-EC"/>
</dbReference>
<evidence type="ECO:0000256" key="10">
    <source>
        <dbReference type="ARBA" id="ARBA00022833"/>
    </source>
</evidence>
<dbReference type="Gene3D" id="1.20.1000.10">
    <property type="entry name" value="Guanylate-binding protein, C-terminal domain"/>
    <property type="match status" value="1"/>
</dbReference>
<evidence type="ECO:0000259" key="18">
    <source>
        <dbReference type="PROSITE" id="PS51715"/>
    </source>
</evidence>
<dbReference type="PROSITE" id="PS51157">
    <property type="entry name" value="ZF_UBR"/>
    <property type="match status" value="1"/>
</dbReference>
<dbReference type="InterPro" id="IPR030386">
    <property type="entry name" value="G_GB1_RHD3_dom"/>
</dbReference>
<accession>A0ABD1KHQ0</accession>
<dbReference type="GO" id="GO:0016787">
    <property type="term" value="F:hydrolase activity"/>
    <property type="evidence" value="ECO:0007669"/>
    <property type="project" value="UniProtKB-KW"/>
</dbReference>
<dbReference type="GO" id="GO:0045087">
    <property type="term" value="P:innate immune response"/>
    <property type="evidence" value="ECO:0007669"/>
    <property type="project" value="UniProtKB-KW"/>
</dbReference>
<feature type="zinc finger region" description="UBR-type" evidence="14">
    <location>
        <begin position="8"/>
        <end position="79"/>
    </location>
</feature>
<dbReference type="GO" id="GO:0005525">
    <property type="term" value="F:GTP binding"/>
    <property type="evidence" value="ECO:0007669"/>
    <property type="project" value="UniProtKB-KW"/>
</dbReference>
<keyword evidence="4" id="KW-0808">Transferase</keyword>
<dbReference type="PROSITE" id="PS51715">
    <property type="entry name" value="G_GB1_RHD3"/>
    <property type="match status" value="1"/>
</dbReference>
<evidence type="ECO:0000256" key="11">
    <source>
        <dbReference type="ARBA" id="ARBA00022859"/>
    </source>
</evidence>
<feature type="domain" description="GB1/RHD3-type G" evidence="18">
    <location>
        <begin position="146"/>
        <end position="405"/>
    </location>
</feature>
<dbReference type="CDD" id="cd01851">
    <property type="entry name" value="GBP"/>
    <property type="match status" value="1"/>
</dbReference>
<dbReference type="SMART" id="SM00396">
    <property type="entry name" value="ZnF_UBR1"/>
    <property type="match status" value="1"/>
</dbReference>
<dbReference type="Proteomes" id="UP001591681">
    <property type="component" value="Unassembled WGS sequence"/>
</dbReference>
<evidence type="ECO:0000256" key="4">
    <source>
        <dbReference type="ARBA" id="ARBA00022679"/>
    </source>
</evidence>
<comment type="caution">
    <text evidence="19">The sequence shown here is derived from an EMBL/GenBank/DDBJ whole genome shotgun (WGS) entry which is preliminary data.</text>
</comment>
<dbReference type="SUPFAM" id="SSF48340">
    <property type="entry name" value="Interferon-induced guanylate-binding protein 1 (GBP1), C-terminal domain"/>
    <property type="match status" value="1"/>
</dbReference>
<dbReference type="AlphaFoldDB" id="A0ABD1KHQ0"/>
<evidence type="ECO:0000313" key="20">
    <source>
        <dbReference type="Proteomes" id="UP001591681"/>
    </source>
</evidence>
<reference evidence="19 20" key="1">
    <citation type="submission" date="2024-09" db="EMBL/GenBank/DDBJ databases">
        <title>A chromosome-level genome assembly of Gray's grenadier anchovy, Coilia grayii.</title>
        <authorList>
            <person name="Fu Z."/>
        </authorList>
    </citation>
    <scope>NUCLEOTIDE SEQUENCE [LARGE SCALE GENOMIC DNA]</scope>
    <source>
        <strain evidence="19">G4</strain>
        <tissue evidence="19">Muscle</tissue>
    </source>
</reference>
<dbReference type="Gene3D" id="2.10.110.30">
    <property type="match status" value="1"/>
</dbReference>
<keyword evidence="8" id="KW-0833">Ubl conjugation pathway</keyword>
<dbReference type="InterPro" id="IPR027417">
    <property type="entry name" value="P-loop_NTPase"/>
</dbReference>
<keyword evidence="11" id="KW-0391">Immunity</keyword>
<dbReference type="InterPro" id="IPR036543">
    <property type="entry name" value="Guanylate-bd_C_sf"/>
</dbReference>
<dbReference type="GO" id="GO:0071596">
    <property type="term" value="P:ubiquitin-dependent protein catabolic process via the N-end rule pathway"/>
    <property type="evidence" value="ECO:0007669"/>
    <property type="project" value="UniProtKB-ARBA"/>
</dbReference>
<keyword evidence="9" id="KW-0378">Hydrolase</keyword>
<dbReference type="Pfam" id="PF02263">
    <property type="entry name" value="GBP"/>
    <property type="match status" value="1"/>
</dbReference>
<dbReference type="Pfam" id="PF02207">
    <property type="entry name" value="zf-UBR"/>
    <property type="match status" value="1"/>
</dbReference>
<evidence type="ECO:0000256" key="13">
    <source>
        <dbReference type="ARBA" id="ARBA00046341"/>
    </source>
</evidence>
<evidence type="ECO:0000256" key="7">
    <source>
        <dbReference type="ARBA" id="ARBA00022771"/>
    </source>
</evidence>
<protein>
    <recommendedName>
        <fullName evidence="2">RING-type E3 ubiquitin transferase</fullName>
        <ecNumber evidence="2">2.3.2.27</ecNumber>
    </recommendedName>
</protein>
<comment type="similarity">
    <text evidence="15">Belongs to the TRAFAC class dynamin-like GTPase superfamily. GB1/RHD3 GTPase family.</text>
</comment>
<evidence type="ECO:0000256" key="3">
    <source>
        <dbReference type="ARBA" id="ARBA00022588"/>
    </source>
</evidence>
<dbReference type="EC" id="2.3.2.27" evidence="2"/>
<keyword evidence="3" id="KW-0399">Innate immunity</keyword>
<dbReference type="Gene3D" id="3.40.50.300">
    <property type="entry name" value="P-loop containing nucleotide triphosphate hydrolases"/>
    <property type="match status" value="1"/>
</dbReference>
<name>A0ABD1KHQ0_9TELE</name>
<dbReference type="InterPro" id="IPR003126">
    <property type="entry name" value="Znf_UBR"/>
</dbReference>
<keyword evidence="7" id="KW-0863">Zinc-finger</keyword>
<dbReference type="InterPro" id="IPR003191">
    <property type="entry name" value="Guanylate-bd/ATL_C"/>
</dbReference>
<dbReference type="Pfam" id="PF02841">
    <property type="entry name" value="GBP_C"/>
    <property type="match status" value="1"/>
</dbReference>